<accession>A0AA38U9B3</accession>
<keyword evidence="2" id="KW-1185">Reference proteome</keyword>
<proteinExistence type="predicted"/>
<reference evidence="1" key="1">
    <citation type="submission" date="2022-08" db="EMBL/GenBank/DDBJ databases">
        <authorList>
            <consortium name="DOE Joint Genome Institute"/>
            <person name="Min B."/>
            <person name="Riley R."/>
            <person name="Sierra-Patev S."/>
            <person name="Naranjo-Ortiz M."/>
            <person name="Looney B."/>
            <person name="Konkel Z."/>
            <person name="Slot J.C."/>
            <person name="Sakamoto Y."/>
            <person name="Steenwyk J.L."/>
            <person name="Rokas A."/>
            <person name="Carro J."/>
            <person name="Camarero S."/>
            <person name="Ferreira P."/>
            <person name="Molpeceres G."/>
            <person name="Ruiz-Duenas F.J."/>
            <person name="Serrano A."/>
            <person name="Henrissat B."/>
            <person name="Drula E."/>
            <person name="Hughes K.W."/>
            <person name="Mata J.L."/>
            <person name="Ishikawa N.K."/>
            <person name="Vargas-Isla R."/>
            <person name="Ushijima S."/>
            <person name="Smith C.A."/>
            <person name="Ahrendt S."/>
            <person name="Andreopoulos W."/>
            <person name="He G."/>
            <person name="Labutti K."/>
            <person name="Lipzen A."/>
            <person name="Ng V."/>
            <person name="Sandor L."/>
            <person name="Barry K."/>
            <person name="Martinez A.T."/>
            <person name="Xiao Y."/>
            <person name="Gibbons J.G."/>
            <person name="Terashima K."/>
            <person name="Hibbett D.S."/>
            <person name="Grigoriev I.V."/>
        </authorList>
    </citation>
    <scope>NUCLEOTIDE SEQUENCE</scope>
    <source>
        <strain evidence="1">TFB9207</strain>
    </source>
</reference>
<gene>
    <name evidence="1" type="ORF">F5878DRAFT_694867</name>
</gene>
<protein>
    <submittedName>
        <fullName evidence="1">Uncharacterized protein</fullName>
    </submittedName>
</protein>
<dbReference type="EMBL" id="MU806480">
    <property type="protein sequence ID" value="KAJ3834822.1"/>
    <property type="molecule type" value="Genomic_DNA"/>
</dbReference>
<evidence type="ECO:0000313" key="2">
    <source>
        <dbReference type="Proteomes" id="UP001163846"/>
    </source>
</evidence>
<dbReference type="Proteomes" id="UP001163846">
    <property type="component" value="Unassembled WGS sequence"/>
</dbReference>
<dbReference type="AlphaFoldDB" id="A0AA38U9B3"/>
<organism evidence="1 2">
    <name type="scientific">Lentinula raphanica</name>
    <dbReference type="NCBI Taxonomy" id="153919"/>
    <lineage>
        <taxon>Eukaryota</taxon>
        <taxon>Fungi</taxon>
        <taxon>Dikarya</taxon>
        <taxon>Basidiomycota</taxon>
        <taxon>Agaricomycotina</taxon>
        <taxon>Agaricomycetes</taxon>
        <taxon>Agaricomycetidae</taxon>
        <taxon>Agaricales</taxon>
        <taxon>Marasmiineae</taxon>
        <taxon>Omphalotaceae</taxon>
        <taxon>Lentinula</taxon>
    </lineage>
</organism>
<comment type="caution">
    <text evidence="1">The sequence shown here is derived from an EMBL/GenBank/DDBJ whole genome shotgun (WGS) entry which is preliminary data.</text>
</comment>
<name>A0AA38U9B3_9AGAR</name>
<sequence length="278" mass="31328">MVQSSERRRFIDSVGANRFLVQWRTSENLESNFDLGDAKSLHATVDAVLKNPRVVVHKHNWFKKTVALILAMEFDEAFVHGASGKFNALFARPKPTTRRLSTIPLAQCLLFTSTYRFTVLFWQRSCARDRCSIFNTRYSDSEVTNTEKNSSFVAHTQLQFPSKMTPLELLSRDKFEPQGRLGGGCVDEELVVSKEDVAFDIQRFDTPKDLASKVKGGATSGISLSSKEITGAGELCEITAAPFVHDFCSDISCTGRYNPSIPQLRDEEFLKIYIRLHT</sequence>
<evidence type="ECO:0000313" key="1">
    <source>
        <dbReference type="EMBL" id="KAJ3834822.1"/>
    </source>
</evidence>